<evidence type="ECO:0008006" key="2">
    <source>
        <dbReference type="Google" id="ProtNLM"/>
    </source>
</evidence>
<dbReference type="InterPro" id="IPR009569">
    <property type="entry name" value="AA_synth_put"/>
</dbReference>
<gene>
    <name evidence="1" type="ORF">MGWOODY_XGa2924</name>
</gene>
<name>A0A160TUG9_9ZZZZ</name>
<dbReference type="AlphaFoldDB" id="A0A160TUG9"/>
<accession>A0A160TUG9</accession>
<dbReference type="Pfam" id="PF06684">
    <property type="entry name" value="AA_synth"/>
    <property type="match status" value="1"/>
</dbReference>
<dbReference type="SUPFAM" id="SSF160519">
    <property type="entry name" value="BB2672-like"/>
    <property type="match status" value="1"/>
</dbReference>
<proteinExistence type="predicted"/>
<protein>
    <recommendedName>
        <fullName evidence="2">Amino acid synthesis family protein</fullName>
    </recommendedName>
</protein>
<dbReference type="Gene3D" id="3.30.1330.110">
    <property type="entry name" value="BB2672"/>
    <property type="match status" value="1"/>
</dbReference>
<organism evidence="1">
    <name type="scientific">hydrothermal vent metagenome</name>
    <dbReference type="NCBI Taxonomy" id="652676"/>
    <lineage>
        <taxon>unclassified sequences</taxon>
        <taxon>metagenomes</taxon>
        <taxon>ecological metagenomes</taxon>
    </lineage>
</organism>
<dbReference type="EMBL" id="CZRL01000098">
    <property type="protein sequence ID" value="CUS53861.1"/>
    <property type="molecule type" value="Genomic_DNA"/>
</dbReference>
<reference evidence="1" key="1">
    <citation type="submission" date="2015-10" db="EMBL/GenBank/DDBJ databases">
        <authorList>
            <person name="Gilbert D.G."/>
        </authorList>
    </citation>
    <scope>NUCLEOTIDE SEQUENCE</scope>
</reference>
<sequence>MELRKIAIFVDDVLSEGGRKLASPTRRVAACGVIRNPFAGKPPIDDFSELVDISVDAGEVLTQRALEALGEIEPRAYGKGAIVGAAGDLEQGAAMIHVRVGLPIRRQAGGGPALIPGNAKVGPMGGTIDIIFGGMEDSWDYDAMDAMTISVPDAPKPNEILLVIAFLGGTRPNARIKGNPPEQVAALVEKLRESGSK</sequence>
<evidence type="ECO:0000313" key="1">
    <source>
        <dbReference type="EMBL" id="CUS53861.1"/>
    </source>
</evidence>
<dbReference type="InterPro" id="IPR035936">
    <property type="entry name" value="BB2672"/>
</dbReference>